<feature type="signal peptide" evidence="11">
    <location>
        <begin position="1"/>
        <end position="19"/>
    </location>
</feature>
<keyword evidence="6" id="KW-0735">Signal-anchor</keyword>
<gene>
    <name evidence="12" type="ORF">SMN809_LOCUS74198</name>
</gene>
<keyword evidence="3 10" id="KW-0328">Glycosyltransferase</keyword>
<proteinExistence type="inferred from homology"/>
<dbReference type="EC" id="2.4.1.-" evidence="10"/>
<dbReference type="GO" id="GO:0000139">
    <property type="term" value="C:Golgi membrane"/>
    <property type="evidence" value="ECO:0007669"/>
    <property type="project" value="UniProtKB-SubCell"/>
</dbReference>
<dbReference type="PANTHER" id="PTHR11214:SF364">
    <property type="entry name" value="HEXOSYLTRANSFERASE"/>
    <property type="match status" value="1"/>
</dbReference>
<comment type="subcellular location">
    <subcellularLocation>
        <location evidence="1 10">Golgi apparatus membrane</location>
        <topology evidence="1 10">Single-pass type II membrane protein</topology>
    </subcellularLocation>
</comment>
<evidence type="ECO:0000256" key="2">
    <source>
        <dbReference type="ARBA" id="ARBA00008661"/>
    </source>
</evidence>
<evidence type="ECO:0000256" key="3">
    <source>
        <dbReference type="ARBA" id="ARBA00022676"/>
    </source>
</evidence>
<accession>A0A8S3I9U5</accession>
<evidence type="ECO:0000256" key="8">
    <source>
        <dbReference type="ARBA" id="ARBA00023034"/>
    </source>
</evidence>
<name>A0A8S3I9U5_9BILA</name>
<feature type="non-terminal residue" evidence="12">
    <location>
        <position position="1"/>
    </location>
</feature>
<sequence length="229" mass="26511">MQFQFIILILICLHIGVLGSSNTDNNSATKASLTNPYYARDHIVNPHNFSYVLNPGYSVCNNSNSPVYILVYVHSGPTNYQRRVVLRETWATRTLFPDLRLVFMIGKTNDNNVMKAIQYENEIYQDIVQEDFIDAYKNLTFKGVMALKWISVYCSQTKYVLKVDDDIVVNTFTLINHLKFLDRNNPNKHSTILCLLWHAMGVMRDSKSKWYLSKEDFPLEKFPPYCSGS</sequence>
<dbReference type="AlphaFoldDB" id="A0A8S3I9U5"/>
<keyword evidence="5" id="KW-0812">Transmembrane</keyword>
<dbReference type="Proteomes" id="UP000676336">
    <property type="component" value="Unassembled WGS sequence"/>
</dbReference>
<dbReference type="GO" id="GO:0016758">
    <property type="term" value="F:hexosyltransferase activity"/>
    <property type="evidence" value="ECO:0007669"/>
    <property type="project" value="InterPro"/>
</dbReference>
<protein>
    <recommendedName>
        <fullName evidence="10">Hexosyltransferase</fullName>
        <ecNumber evidence="10">2.4.1.-</ecNumber>
    </recommendedName>
</protein>
<evidence type="ECO:0000256" key="6">
    <source>
        <dbReference type="ARBA" id="ARBA00022968"/>
    </source>
</evidence>
<evidence type="ECO:0000256" key="4">
    <source>
        <dbReference type="ARBA" id="ARBA00022679"/>
    </source>
</evidence>
<dbReference type="Gene3D" id="3.90.550.50">
    <property type="match status" value="1"/>
</dbReference>
<evidence type="ECO:0000256" key="5">
    <source>
        <dbReference type="ARBA" id="ARBA00022692"/>
    </source>
</evidence>
<dbReference type="PANTHER" id="PTHR11214">
    <property type="entry name" value="BETA-1,3-N-ACETYLGLUCOSAMINYLTRANSFERASE"/>
    <property type="match status" value="1"/>
</dbReference>
<evidence type="ECO:0000256" key="1">
    <source>
        <dbReference type="ARBA" id="ARBA00004323"/>
    </source>
</evidence>
<evidence type="ECO:0000256" key="10">
    <source>
        <dbReference type="RuleBase" id="RU363063"/>
    </source>
</evidence>
<keyword evidence="9" id="KW-0472">Membrane</keyword>
<dbReference type="EMBL" id="CAJOBI010329645">
    <property type="protein sequence ID" value="CAF5196564.1"/>
    <property type="molecule type" value="Genomic_DNA"/>
</dbReference>
<organism evidence="12 13">
    <name type="scientific">Rotaria magnacalcarata</name>
    <dbReference type="NCBI Taxonomy" id="392030"/>
    <lineage>
        <taxon>Eukaryota</taxon>
        <taxon>Metazoa</taxon>
        <taxon>Spiralia</taxon>
        <taxon>Gnathifera</taxon>
        <taxon>Rotifera</taxon>
        <taxon>Eurotatoria</taxon>
        <taxon>Bdelloidea</taxon>
        <taxon>Philodinida</taxon>
        <taxon>Philodinidae</taxon>
        <taxon>Rotaria</taxon>
    </lineage>
</organism>
<keyword evidence="8 10" id="KW-0333">Golgi apparatus</keyword>
<dbReference type="Pfam" id="PF01762">
    <property type="entry name" value="Galactosyl_T"/>
    <property type="match status" value="1"/>
</dbReference>
<dbReference type="InterPro" id="IPR002659">
    <property type="entry name" value="Glyco_trans_31"/>
</dbReference>
<keyword evidence="11" id="KW-0732">Signal</keyword>
<dbReference type="GO" id="GO:0006493">
    <property type="term" value="P:protein O-linked glycosylation"/>
    <property type="evidence" value="ECO:0007669"/>
    <property type="project" value="TreeGrafter"/>
</dbReference>
<evidence type="ECO:0000256" key="9">
    <source>
        <dbReference type="ARBA" id="ARBA00023136"/>
    </source>
</evidence>
<keyword evidence="4" id="KW-0808">Transferase</keyword>
<comment type="caution">
    <text evidence="12">The sequence shown here is derived from an EMBL/GenBank/DDBJ whole genome shotgun (WGS) entry which is preliminary data.</text>
</comment>
<keyword evidence="7" id="KW-1133">Transmembrane helix</keyword>
<reference evidence="12" key="1">
    <citation type="submission" date="2021-02" db="EMBL/GenBank/DDBJ databases">
        <authorList>
            <person name="Nowell W R."/>
        </authorList>
    </citation>
    <scope>NUCLEOTIDE SEQUENCE</scope>
</reference>
<feature type="chain" id="PRO_5035799143" description="Hexosyltransferase" evidence="11">
    <location>
        <begin position="20"/>
        <end position="229"/>
    </location>
</feature>
<evidence type="ECO:0000256" key="11">
    <source>
        <dbReference type="SAM" id="SignalP"/>
    </source>
</evidence>
<comment type="similarity">
    <text evidence="2 10">Belongs to the glycosyltransferase 31 family.</text>
</comment>
<evidence type="ECO:0000313" key="13">
    <source>
        <dbReference type="Proteomes" id="UP000676336"/>
    </source>
</evidence>
<evidence type="ECO:0000256" key="7">
    <source>
        <dbReference type="ARBA" id="ARBA00022989"/>
    </source>
</evidence>
<evidence type="ECO:0000313" key="12">
    <source>
        <dbReference type="EMBL" id="CAF5196564.1"/>
    </source>
</evidence>